<dbReference type="GO" id="GO:0071161">
    <property type="term" value="F:cyanophycin synthetase activity (L-arginine-adding)"/>
    <property type="evidence" value="ECO:0007669"/>
    <property type="project" value="UniProtKB-EC"/>
</dbReference>
<dbReference type="Gene3D" id="3.40.1190.10">
    <property type="entry name" value="Mur-like, catalytic domain"/>
    <property type="match status" value="1"/>
</dbReference>
<dbReference type="PROSITE" id="PS01011">
    <property type="entry name" value="FOLYLPOLYGLU_SYNT_1"/>
    <property type="match status" value="1"/>
</dbReference>
<dbReference type="InterPro" id="IPR004101">
    <property type="entry name" value="Mur_ligase_C"/>
</dbReference>
<evidence type="ECO:0000256" key="9">
    <source>
        <dbReference type="ARBA" id="ARBA00022741"/>
    </source>
</evidence>
<comment type="catalytic activity">
    <reaction evidence="13">
        <text>[L-4-(L-arginin-2-N-yl)aspartate](n) + L-aspartate + ATP = [L-4-(L-arginin-2-N-yl)aspartate](n)-L-aspartate + ADP + phosphate + H(+)</text>
        <dbReference type="Rhea" id="RHEA:13277"/>
        <dbReference type="Rhea" id="RHEA-COMP:13728"/>
        <dbReference type="Rhea" id="RHEA-COMP:13733"/>
        <dbReference type="ChEBI" id="CHEBI:15378"/>
        <dbReference type="ChEBI" id="CHEBI:29991"/>
        <dbReference type="ChEBI" id="CHEBI:30616"/>
        <dbReference type="ChEBI" id="CHEBI:43474"/>
        <dbReference type="ChEBI" id="CHEBI:137986"/>
        <dbReference type="ChEBI" id="CHEBI:137990"/>
        <dbReference type="ChEBI" id="CHEBI:456216"/>
        <dbReference type="EC" id="6.3.2.29"/>
    </reaction>
</comment>
<dbReference type="PANTHER" id="PTHR23135:SF18">
    <property type="entry name" value="CYANOPHYCIN SYNTHETASE"/>
    <property type="match status" value="1"/>
</dbReference>
<protein>
    <recommendedName>
        <fullName evidence="7">Cyanophycin synthetase</fullName>
        <ecNumber evidence="6">6.3.2.29</ecNumber>
        <ecNumber evidence="5">6.3.2.30</ecNumber>
    </recommendedName>
    <alternativeName>
        <fullName evidence="11">Cyanophycin synthase</fullName>
    </alternativeName>
</protein>
<accession>B2A3M8</accession>
<keyword evidence="8" id="KW-0436">Ligase</keyword>
<dbReference type="InterPro" id="IPR011761">
    <property type="entry name" value="ATP-grasp"/>
</dbReference>
<dbReference type="Pfam" id="PF08443">
    <property type="entry name" value="RimK"/>
    <property type="match status" value="1"/>
</dbReference>
<dbReference type="RefSeq" id="WP_012446545.1">
    <property type="nucleotide sequence ID" value="NC_010718.1"/>
</dbReference>
<dbReference type="KEGG" id="nth:Nther_0055"/>
<evidence type="ECO:0000256" key="6">
    <source>
        <dbReference type="ARBA" id="ARBA00013005"/>
    </source>
</evidence>
<dbReference type="EC" id="6.3.2.29" evidence="6"/>
<dbReference type="Pfam" id="PF08245">
    <property type="entry name" value="Mur_ligase_M"/>
    <property type="match status" value="1"/>
</dbReference>
<dbReference type="Gene3D" id="3.30.1490.20">
    <property type="entry name" value="ATP-grasp fold, A domain"/>
    <property type="match status" value="1"/>
</dbReference>
<dbReference type="NCBIfam" id="NF010623">
    <property type="entry name" value="PRK14016.1"/>
    <property type="match status" value="1"/>
</dbReference>
<dbReference type="InterPro" id="IPR044019">
    <property type="entry name" value="Cyanophycin_syn_N"/>
</dbReference>
<dbReference type="GO" id="GO:0005524">
    <property type="term" value="F:ATP binding"/>
    <property type="evidence" value="ECO:0007669"/>
    <property type="project" value="UniProtKB-UniRule"/>
</dbReference>
<proteinExistence type="inferred from homology"/>
<comment type="similarity">
    <text evidence="3">In the C-terminal section; belongs to the MurCDEF family.</text>
</comment>
<evidence type="ECO:0000256" key="7">
    <source>
        <dbReference type="ARBA" id="ARBA00022036"/>
    </source>
</evidence>
<name>B2A3M8_NATTJ</name>
<feature type="domain" description="ATP-grasp" evidence="15">
    <location>
        <begin position="219"/>
        <end position="477"/>
    </location>
</feature>
<organism evidence="16 17">
    <name type="scientific">Natranaerobius thermophilus (strain ATCC BAA-1301 / DSM 18059 / JW/NM-WN-LF)</name>
    <dbReference type="NCBI Taxonomy" id="457570"/>
    <lineage>
        <taxon>Bacteria</taxon>
        <taxon>Bacillati</taxon>
        <taxon>Bacillota</taxon>
        <taxon>Clostridia</taxon>
        <taxon>Natranaerobiales</taxon>
        <taxon>Natranaerobiaceae</taxon>
        <taxon>Natranaerobius</taxon>
    </lineage>
</organism>
<dbReference type="PANTHER" id="PTHR23135">
    <property type="entry name" value="MUR LIGASE FAMILY MEMBER"/>
    <property type="match status" value="1"/>
</dbReference>
<dbReference type="SUPFAM" id="SSF53244">
    <property type="entry name" value="MurD-like peptide ligases, peptide-binding domain"/>
    <property type="match status" value="1"/>
</dbReference>
<dbReference type="PROSITE" id="PS50975">
    <property type="entry name" value="ATP_GRASP"/>
    <property type="match status" value="1"/>
</dbReference>
<dbReference type="eggNOG" id="COG0769">
    <property type="taxonomic scope" value="Bacteria"/>
</dbReference>
<dbReference type="eggNOG" id="COG0189">
    <property type="taxonomic scope" value="Bacteria"/>
</dbReference>
<gene>
    <name evidence="16" type="ordered locus">Nther_0055</name>
</gene>
<dbReference type="InterPro" id="IPR036615">
    <property type="entry name" value="Mur_ligase_C_dom_sf"/>
</dbReference>
<dbReference type="InterPro" id="IPR011810">
    <property type="entry name" value="Cya_phycin_syn"/>
</dbReference>
<comment type="catalytic activity">
    <reaction evidence="12">
        <text>[L-4-(L-arginin-2-N-yl)aspartate](n)-L-aspartate + L-arginine + ATP = [L-4-(L-arginin-2-N-yl)aspartate](n+1) + ADP + phosphate + H(+)</text>
        <dbReference type="Rhea" id="RHEA:23888"/>
        <dbReference type="Rhea" id="RHEA-COMP:13732"/>
        <dbReference type="Rhea" id="RHEA-COMP:13733"/>
        <dbReference type="ChEBI" id="CHEBI:15378"/>
        <dbReference type="ChEBI" id="CHEBI:30616"/>
        <dbReference type="ChEBI" id="CHEBI:32682"/>
        <dbReference type="ChEBI" id="CHEBI:43474"/>
        <dbReference type="ChEBI" id="CHEBI:137986"/>
        <dbReference type="ChEBI" id="CHEBI:137990"/>
        <dbReference type="ChEBI" id="CHEBI:456216"/>
        <dbReference type="EC" id="6.3.2.30"/>
    </reaction>
</comment>
<evidence type="ECO:0000313" key="17">
    <source>
        <dbReference type="Proteomes" id="UP000001683"/>
    </source>
</evidence>
<keyword evidence="10 14" id="KW-0067">ATP-binding</keyword>
<evidence type="ECO:0000256" key="3">
    <source>
        <dbReference type="ARBA" id="ARBA00009060"/>
    </source>
</evidence>
<reference evidence="16 17" key="1">
    <citation type="submission" date="2008-04" db="EMBL/GenBank/DDBJ databases">
        <title>Complete sequence of chromosome of Natranaerobius thermophilus JW/NM-WN-LF.</title>
        <authorList>
            <consortium name="US DOE Joint Genome Institute"/>
            <person name="Copeland A."/>
            <person name="Lucas S."/>
            <person name="Lapidus A."/>
            <person name="Glavina del Rio T."/>
            <person name="Dalin E."/>
            <person name="Tice H."/>
            <person name="Bruce D."/>
            <person name="Goodwin L."/>
            <person name="Pitluck S."/>
            <person name="Chertkov O."/>
            <person name="Brettin T."/>
            <person name="Detter J.C."/>
            <person name="Han C."/>
            <person name="Kuske C.R."/>
            <person name="Schmutz J."/>
            <person name="Larimer F."/>
            <person name="Land M."/>
            <person name="Hauser L."/>
            <person name="Kyrpides N."/>
            <person name="Lykidis A."/>
            <person name="Mesbah N.M."/>
            <person name="Wiegel J."/>
        </authorList>
    </citation>
    <scope>NUCLEOTIDE SEQUENCE [LARGE SCALE GENOMIC DNA]</scope>
    <source>
        <strain evidence="17">ATCC BAA-1301 / DSM 18059 / JW/NM-WN-LF</strain>
    </source>
</reference>
<evidence type="ECO:0000256" key="10">
    <source>
        <dbReference type="ARBA" id="ARBA00022840"/>
    </source>
</evidence>
<dbReference type="InterPro" id="IPR005479">
    <property type="entry name" value="CPAse_ATP-bd"/>
</dbReference>
<dbReference type="STRING" id="457570.Nther_0055"/>
<sequence>MEIINIKTISGKNIYSHEPVLEAELDLGDFAGVFSNNVSCFNSRLHQILPSLQEHVCSRGYPGGFLERLEEGTLFGHIIEHVTLELMNLAGIGTNYGTTKATQEDGIYQVIVEQINEEGAKYALEQSVELVKNVINDNPVQVEEIVSEIQEIVNETKIGPSTEAILSAAEEQEIPYLKLDEASMYQLGTGKYQKRIQATVTDETSVIGVDIACDKTKTNNSLHELGLPVPYGKIASTEEEAVAIVQEIGYPIVIKPRDGNQGKGVTLNINSEQETRSAFKVAMSYGDEAIVEQHIEGKHYRLVVVGDQLVAGAERIPAHVVGDGQHTIRELVDIENQNPLRGFGHEKPLSKIQLDPVVNMVLARKNMTMNYIPQQDELVYLRESANLSTGGISLDVTDEISDKTIRIAIRVAKIVGLDIAGVDLVAKDIGKPVDEDDNGAIIEVNAAPGIRMHEHPVKGHPRRVGKSIVDHLFNKRNDTLQARAPVISVTGTNGKTTTVRAIDHILRSNGKDVGMTSSDGTFIKGELIDSGDNTGPNSAKALLKDPTIDSFVFETARGGLVKNGLGYSNAKVAVVTNIANDHLGQDGIESIDDLIFVKSLVVEAVEKQGVVVLNASDHYVSDFIRKAKGRIIFYAMESDNHYVKSHLAAGGSALYLDQDNIVYATGKFHRKLGEITQLPLTMAGMARHNIENCMAGIAAAIGFGIAPSKAFEVLKQFAPSYQDTPGRCNLFRCQGKTVLLDYGHNPEGMNRVLAMVEKMPVEKVISVIGVPGDRNDKLIKETGKVVGKYHELIEKVLVKEDSDLRGRKSGETANLLQTTMTEFSEELAVEQNLQEIEAIKTALSEAGENDLVLIFYEQKDSFFNASEELGLSPEPLDFNKLASQSNNPVSQKLN</sequence>
<evidence type="ECO:0000256" key="13">
    <source>
        <dbReference type="ARBA" id="ARBA00048425"/>
    </source>
</evidence>
<dbReference type="InterPro" id="IPR013815">
    <property type="entry name" value="ATP_grasp_subdomain_1"/>
</dbReference>
<dbReference type="Gene3D" id="3.30.470.20">
    <property type="entry name" value="ATP-grasp fold, B domain"/>
    <property type="match status" value="1"/>
</dbReference>
<reference evidence="16 17" key="2">
    <citation type="journal article" date="2011" name="J. Bacteriol.">
        <title>Complete genome sequence of the anaerobic, halophilic alkalithermophile Natranaerobius thermophilus JW/NM-WN-LF.</title>
        <authorList>
            <person name="Zhao B."/>
            <person name="Mesbah N.M."/>
            <person name="Dalin E."/>
            <person name="Goodwin L."/>
            <person name="Nolan M."/>
            <person name="Pitluck S."/>
            <person name="Chertkov O."/>
            <person name="Brettin T.S."/>
            <person name="Han J."/>
            <person name="Larimer F.W."/>
            <person name="Land M.L."/>
            <person name="Hauser L."/>
            <person name="Kyrpides N."/>
            <person name="Wiegel J."/>
        </authorList>
    </citation>
    <scope>NUCLEOTIDE SEQUENCE [LARGE SCALE GENOMIC DNA]</scope>
    <source>
        <strain evidence="17">ATCC BAA-1301 / DSM 18059 / JW/NM-WN-LF</strain>
    </source>
</reference>
<keyword evidence="17" id="KW-1185">Reference proteome</keyword>
<evidence type="ECO:0000256" key="4">
    <source>
        <dbReference type="ARBA" id="ARBA00011738"/>
    </source>
</evidence>
<evidence type="ECO:0000256" key="12">
    <source>
        <dbReference type="ARBA" id="ARBA00048094"/>
    </source>
</evidence>
<evidence type="ECO:0000256" key="2">
    <source>
        <dbReference type="ARBA" id="ARBA00004752"/>
    </source>
</evidence>
<dbReference type="Proteomes" id="UP000001683">
    <property type="component" value="Chromosome"/>
</dbReference>
<evidence type="ECO:0000313" key="16">
    <source>
        <dbReference type="EMBL" id="ACB83654.1"/>
    </source>
</evidence>
<dbReference type="InterPro" id="IPR013651">
    <property type="entry name" value="ATP-grasp_RimK-type"/>
</dbReference>
<evidence type="ECO:0000256" key="14">
    <source>
        <dbReference type="PROSITE-ProRule" id="PRU00409"/>
    </source>
</evidence>
<dbReference type="Gene3D" id="3.90.190.20">
    <property type="entry name" value="Mur ligase, C-terminal domain"/>
    <property type="match status" value="1"/>
</dbReference>
<dbReference type="EC" id="6.3.2.30" evidence="5"/>
<dbReference type="SUPFAM" id="SSF56059">
    <property type="entry name" value="Glutathione synthetase ATP-binding domain-like"/>
    <property type="match status" value="1"/>
</dbReference>
<evidence type="ECO:0000259" key="15">
    <source>
        <dbReference type="PROSITE" id="PS50975"/>
    </source>
</evidence>
<dbReference type="HOGENOM" id="CLU_016806_0_0_9"/>
<dbReference type="InParanoid" id="B2A3M8"/>
<dbReference type="InterPro" id="IPR036565">
    <property type="entry name" value="Mur-like_cat_sf"/>
</dbReference>
<dbReference type="EMBL" id="CP001034">
    <property type="protein sequence ID" value="ACB83654.1"/>
    <property type="molecule type" value="Genomic_DNA"/>
</dbReference>
<evidence type="ECO:0000256" key="11">
    <source>
        <dbReference type="ARBA" id="ARBA00031353"/>
    </source>
</evidence>
<dbReference type="SUPFAM" id="SSF53623">
    <property type="entry name" value="MurD-like peptide ligases, catalytic domain"/>
    <property type="match status" value="1"/>
</dbReference>
<dbReference type="InterPro" id="IPR018109">
    <property type="entry name" value="Folylpolyglutamate_synth_CS"/>
</dbReference>
<comment type="pathway">
    <text evidence="2">Cell wall biogenesis; peptidoglycan biosynthesis.</text>
</comment>
<dbReference type="OrthoDB" id="9803907at2"/>
<dbReference type="Pfam" id="PF02875">
    <property type="entry name" value="Mur_ligase_C"/>
    <property type="match status" value="1"/>
</dbReference>
<dbReference type="GO" id="GO:0046872">
    <property type="term" value="F:metal ion binding"/>
    <property type="evidence" value="ECO:0007669"/>
    <property type="project" value="InterPro"/>
</dbReference>
<comment type="subunit">
    <text evidence="4">Homodimer.</text>
</comment>
<keyword evidence="9 14" id="KW-0547">Nucleotide-binding</keyword>
<dbReference type="NCBIfam" id="TIGR02068">
    <property type="entry name" value="cya_phycin_syn"/>
    <property type="match status" value="1"/>
</dbReference>
<dbReference type="GO" id="GO:0004326">
    <property type="term" value="F:tetrahydrofolylpolyglutamate synthase activity"/>
    <property type="evidence" value="ECO:0007669"/>
    <property type="project" value="InterPro"/>
</dbReference>
<dbReference type="GO" id="GO:0071160">
    <property type="term" value="F:cyanophycin synthetase activity (L-aspartate-adding)"/>
    <property type="evidence" value="ECO:0007669"/>
    <property type="project" value="UniProtKB-EC"/>
</dbReference>
<dbReference type="AlphaFoldDB" id="B2A3M8"/>
<dbReference type="Pfam" id="PF18921">
    <property type="entry name" value="Cyanophycin_syn"/>
    <property type="match status" value="1"/>
</dbReference>
<comment type="function">
    <text evidence="1">Catalyzes the ATP-dependent polymerization of arginine and aspartate to multi-L-arginyl-poly-L-aspartic acid (cyanophycin; a water-insoluble reserve polymer).</text>
</comment>
<evidence type="ECO:0000256" key="5">
    <source>
        <dbReference type="ARBA" id="ARBA00012968"/>
    </source>
</evidence>
<evidence type="ECO:0000256" key="8">
    <source>
        <dbReference type="ARBA" id="ARBA00022598"/>
    </source>
</evidence>
<dbReference type="InterPro" id="IPR013221">
    <property type="entry name" value="Mur_ligase_cen"/>
</dbReference>
<dbReference type="Pfam" id="PF02786">
    <property type="entry name" value="CPSase_L_D2"/>
    <property type="match status" value="1"/>
</dbReference>
<evidence type="ECO:0000256" key="1">
    <source>
        <dbReference type="ARBA" id="ARBA00003184"/>
    </source>
</evidence>